<dbReference type="Proteomes" id="UP001165064">
    <property type="component" value="Unassembled WGS sequence"/>
</dbReference>
<dbReference type="EMBL" id="BSXS01000113">
    <property type="protein sequence ID" value="GME70888.1"/>
    <property type="molecule type" value="Genomic_DNA"/>
</dbReference>
<keyword evidence="2" id="KW-1185">Reference proteome</keyword>
<protein>
    <submittedName>
        <fullName evidence="1">Unnamed protein product</fullName>
    </submittedName>
</protein>
<comment type="caution">
    <text evidence="1">The sequence shown here is derived from an EMBL/GenBank/DDBJ whole genome shotgun (WGS) entry which is preliminary data.</text>
</comment>
<gene>
    <name evidence="1" type="ORF">Amon02_000037300</name>
</gene>
<proteinExistence type="predicted"/>
<name>A0ACB5SRU3_AMBMO</name>
<sequence length="208" mass="24104">MGGKLTVIKLSNMSNRTDEEGFWEICDLFHTGHTTNLKISQLGNSSIMFVDFLIEAKNRFPLLNIKVDFFESTLIHWDDHAAVFQRKECYSMLKRYETTETSHIEPDLPFSPHLTRLCIHFDLEHFDWEIYQPTLAFSPHSKLETLILDCSYRPMDNPPDLDFLGLTNLKSLEVRAYAGISLNNLPNSLEKLELTKLRNITLLICPKI</sequence>
<accession>A0ACB5SRU3</accession>
<reference evidence="1" key="1">
    <citation type="submission" date="2023-04" db="EMBL/GenBank/DDBJ databases">
        <title>Ambrosiozyma monospora NBRC 10751.</title>
        <authorList>
            <person name="Ichikawa N."/>
            <person name="Sato H."/>
            <person name="Tonouchi N."/>
        </authorList>
    </citation>
    <scope>NUCLEOTIDE SEQUENCE</scope>
    <source>
        <strain evidence="1">NBRC 10751</strain>
    </source>
</reference>
<evidence type="ECO:0000313" key="2">
    <source>
        <dbReference type="Proteomes" id="UP001165064"/>
    </source>
</evidence>
<evidence type="ECO:0000313" key="1">
    <source>
        <dbReference type="EMBL" id="GME70888.1"/>
    </source>
</evidence>
<organism evidence="1 2">
    <name type="scientific">Ambrosiozyma monospora</name>
    <name type="common">Yeast</name>
    <name type="synonym">Endomycopsis monosporus</name>
    <dbReference type="NCBI Taxonomy" id="43982"/>
    <lineage>
        <taxon>Eukaryota</taxon>
        <taxon>Fungi</taxon>
        <taxon>Dikarya</taxon>
        <taxon>Ascomycota</taxon>
        <taxon>Saccharomycotina</taxon>
        <taxon>Pichiomycetes</taxon>
        <taxon>Pichiales</taxon>
        <taxon>Pichiaceae</taxon>
        <taxon>Ambrosiozyma</taxon>
    </lineage>
</organism>